<reference evidence="2" key="1">
    <citation type="journal article" date="2017" name="Parasit. Vectors">
        <title>Sialotranscriptomics of Rhipicephalus zambeziensis reveals intricate expression profiles of secretory proteins and suggests tight temporal transcriptional regulation during blood-feeding.</title>
        <authorList>
            <person name="de Castro M.H."/>
            <person name="de Klerk D."/>
            <person name="Pienaar R."/>
            <person name="Rees D.J.G."/>
            <person name="Mans B.J."/>
        </authorList>
    </citation>
    <scope>NUCLEOTIDE SEQUENCE</scope>
    <source>
        <tissue evidence="2">Salivary glands</tissue>
    </source>
</reference>
<protein>
    <submittedName>
        <fullName evidence="2">Carboxypeptidase inhibitor</fullName>
    </submittedName>
</protein>
<dbReference type="AlphaFoldDB" id="A0A224Y2Q7"/>
<sequence>MNCGRIFLMLYIFIVIESVNSANECTQPNTSCYARDVCALLGGVVRGTCFKGVCCDKTYSRSKTCDTKKILMCTRASLPDQS</sequence>
<accession>A0A224Y2Q7</accession>
<name>A0A224Y2Q7_9ACAR</name>
<feature type="signal peptide" evidence="1">
    <location>
        <begin position="1"/>
        <end position="21"/>
    </location>
</feature>
<feature type="chain" id="PRO_5013234217" evidence="1">
    <location>
        <begin position="22"/>
        <end position="82"/>
    </location>
</feature>
<dbReference type="EMBL" id="GFPF01000682">
    <property type="protein sequence ID" value="MAA11828.1"/>
    <property type="molecule type" value="Transcribed_RNA"/>
</dbReference>
<evidence type="ECO:0000313" key="2">
    <source>
        <dbReference type="EMBL" id="MAA11828.1"/>
    </source>
</evidence>
<organism evidence="2">
    <name type="scientific">Rhipicephalus zambeziensis</name>
    <dbReference type="NCBI Taxonomy" id="60191"/>
    <lineage>
        <taxon>Eukaryota</taxon>
        <taxon>Metazoa</taxon>
        <taxon>Ecdysozoa</taxon>
        <taxon>Arthropoda</taxon>
        <taxon>Chelicerata</taxon>
        <taxon>Arachnida</taxon>
        <taxon>Acari</taxon>
        <taxon>Parasitiformes</taxon>
        <taxon>Ixodida</taxon>
        <taxon>Ixodoidea</taxon>
        <taxon>Ixodidae</taxon>
        <taxon>Rhipicephalinae</taxon>
        <taxon>Rhipicephalus</taxon>
        <taxon>Rhipicephalus</taxon>
    </lineage>
</organism>
<keyword evidence="1" id="KW-0732">Signal</keyword>
<proteinExistence type="predicted"/>
<evidence type="ECO:0000256" key="1">
    <source>
        <dbReference type="SAM" id="SignalP"/>
    </source>
</evidence>